<evidence type="ECO:0000256" key="6">
    <source>
        <dbReference type="ARBA" id="ARBA00023136"/>
    </source>
</evidence>
<proteinExistence type="inferred from homology"/>
<dbReference type="AlphaFoldDB" id="A0A6S7AVE2"/>
<evidence type="ECO:0000259" key="9">
    <source>
        <dbReference type="PROSITE" id="PS50928"/>
    </source>
</evidence>
<evidence type="ECO:0000313" key="11">
    <source>
        <dbReference type="Proteomes" id="UP000494115"/>
    </source>
</evidence>
<dbReference type="GO" id="GO:0055085">
    <property type="term" value="P:transmembrane transport"/>
    <property type="evidence" value="ECO:0007669"/>
    <property type="project" value="InterPro"/>
</dbReference>
<gene>
    <name evidence="10" type="ORF">LMG28138_00209</name>
</gene>
<evidence type="ECO:0000256" key="3">
    <source>
        <dbReference type="ARBA" id="ARBA00022475"/>
    </source>
</evidence>
<keyword evidence="6 7" id="KW-0472">Membrane</keyword>
<keyword evidence="11" id="KW-1185">Reference proteome</keyword>
<comment type="similarity">
    <text evidence="7">Belongs to the binding-protein-dependent transport system permease family.</text>
</comment>
<name>A0A6S7AVE2_9BURK</name>
<keyword evidence="4 7" id="KW-0812">Transmembrane</keyword>
<dbReference type="GO" id="GO:0005886">
    <property type="term" value="C:plasma membrane"/>
    <property type="evidence" value="ECO:0007669"/>
    <property type="project" value="UniProtKB-SubCell"/>
</dbReference>
<feature type="domain" description="ABC transmembrane type-1" evidence="9">
    <location>
        <begin position="134"/>
        <end position="324"/>
    </location>
</feature>
<dbReference type="SUPFAM" id="SSF161098">
    <property type="entry name" value="MetI-like"/>
    <property type="match status" value="1"/>
</dbReference>
<evidence type="ECO:0000256" key="1">
    <source>
        <dbReference type="ARBA" id="ARBA00004651"/>
    </source>
</evidence>
<dbReference type="EMBL" id="CADIKM010000001">
    <property type="protein sequence ID" value="CAB3776728.1"/>
    <property type="molecule type" value="Genomic_DNA"/>
</dbReference>
<dbReference type="PANTHER" id="PTHR32243">
    <property type="entry name" value="MALTOSE TRANSPORT SYSTEM PERMEASE-RELATED"/>
    <property type="match status" value="1"/>
</dbReference>
<evidence type="ECO:0000313" key="10">
    <source>
        <dbReference type="EMBL" id="CAB3776728.1"/>
    </source>
</evidence>
<feature type="region of interest" description="Disordered" evidence="8">
    <location>
        <begin position="1"/>
        <end position="63"/>
    </location>
</feature>
<dbReference type="Proteomes" id="UP000494115">
    <property type="component" value="Unassembled WGS sequence"/>
</dbReference>
<keyword evidence="5 7" id="KW-1133">Transmembrane helix</keyword>
<organism evidence="10 11">
    <name type="scientific">Pararobbsia alpina</name>
    <dbReference type="NCBI Taxonomy" id="621374"/>
    <lineage>
        <taxon>Bacteria</taxon>
        <taxon>Pseudomonadati</taxon>
        <taxon>Pseudomonadota</taxon>
        <taxon>Betaproteobacteria</taxon>
        <taxon>Burkholderiales</taxon>
        <taxon>Burkholderiaceae</taxon>
        <taxon>Pararobbsia</taxon>
    </lineage>
</organism>
<comment type="subcellular location">
    <subcellularLocation>
        <location evidence="1 7">Cell membrane</location>
        <topology evidence="1 7">Multi-pass membrane protein</topology>
    </subcellularLocation>
</comment>
<dbReference type="InterPro" id="IPR035906">
    <property type="entry name" value="MetI-like_sf"/>
</dbReference>
<keyword evidence="2 7" id="KW-0813">Transport</keyword>
<evidence type="ECO:0000256" key="8">
    <source>
        <dbReference type="SAM" id="MobiDB-lite"/>
    </source>
</evidence>
<dbReference type="InterPro" id="IPR050901">
    <property type="entry name" value="BP-dep_ABC_trans_perm"/>
</dbReference>
<feature type="compositionally biased region" description="Low complexity" evidence="8">
    <location>
        <begin position="1"/>
        <end position="53"/>
    </location>
</feature>
<keyword evidence="3" id="KW-1003">Cell membrane</keyword>
<dbReference type="InterPro" id="IPR000515">
    <property type="entry name" value="MetI-like"/>
</dbReference>
<dbReference type="PANTHER" id="PTHR32243:SF18">
    <property type="entry name" value="INNER MEMBRANE ABC TRANSPORTER PERMEASE PROTEIN YCJP"/>
    <property type="match status" value="1"/>
</dbReference>
<feature type="transmembrane region" description="Helical" evidence="7">
    <location>
        <begin position="170"/>
        <end position="193"/>
    </location>
</feature>
<evidence type="ECO:0000256" key="2">
    <source>
        <dbReference type="ARBA" id="ARBA00022448"/>
    </source>
</evidence>
<feature type="transmembrane region" description="Helical" evidence="7">
    <location>
        <begin position="205"/>
        <end position="226"/>
    </location>
</feature>
<feature type="transmembrane region" description="Helical" evidence="7">
    <location>
        <begin position="302"/>
        <end position="323"/>
    </location>
</feature>
<dbReference type="Gene3D" id="1.10.3720.10">
    <property type="entry name" value="MetI-like"/>
    <property type="match status" value="1"/>
</dbReference>
<evidence type="ECO:0000256" key="7">
    <source>
        <dbReference type="RuleBase" id="RU363032"/>
    </source>
</evidence>
<feature type="transmembrane region" description="Helical" evidence="7">
    <location>
        <begin position="133"/>
        <end position="158"/>
    </location>
</feature>
<protein>
    <recommendedName>
        <fullName evidence="9">ABC transmembrane type-1 domain-containing protein</fullName>
    </recommendedName>
</protein>
<dbReference type="Pfam" id="PF00528">
    <property type="entry name" value="BPD_transp_1"/>
    <property type="match status" value="1"/>
</dbReference>
<dbReference type="CDD" id="cd06261">
    <property type="entry name" value="TM_PBP2"/>
    <property type="match status" value="1"/>
</dbReference>
<dbReference type="PROSITE" id="PS50928">
    <property type="entry name" value="ABC_TM1"/>
    <property type="match status" value="1"/>
</dbReference>
<evidence type="ECO:0000256" key="5">
    <source>
        <dbReference type="ARBA" id="ARBA00022989"/>
    </source>
</evidence>
<sequence>MSYSAPAKPSSSPIAPPSSSAGSAGSAGAFPGAPAAPNGPLASTMATPATAPPGVRAGAKVAKRRKPKTKIKLADGVLGIFAWIVALLLFFPIFWMAITAFKSEGQAYSTLLFFRPTLESFAEVFARSNYFAFAWNSILISLGVTILCLILAVPAAYAMAFFPTKKTQQILLWMLSTKMMPSVGVLIPIYLIWKNAGLLDTVSGLVIVYTLMNLPIAVWMAYTYFCEIPRDILEAGRIDGAVTWQEIVFLLLPMALPGIASTGLLLVILSWNEAFWSINLSSSNAAPLTVFIASYSSPEGLFWAKLSAASLLAVAPILLIGWISQKQLVRGLTFGAVK</sequence>
<reference evidence="10 11" key="1">
    <citation type="submission" date="2020-04" db="EMBL/GenBank/DDBJ databases">
        <authorList>
            <person name="De Canck E."/>
        </authorList>
    </citation>
    <scope>NUCLEOTIDE SEQUENCE [LARGE SCALE GENOMIC DNA]</scope>
    <source>
        <strain evidence="10 11">LMG 28138</strain>
    </source>
</reference>
<feature type="transmembrane region" description="Helical" evidence="7">
    <location>
        <begin position="247"/>
        <end position="271"/>
    </location>
</feature>
<feature type="transmembrane region" description="Helical" evidence="7">
    <location>
        <begin position="73"/>
        <end position="98"/>
    </location>
</feature>
<accession>A0A6S7AVE2</accession>
<evidence type="ECO:0000256" key="4">
    <source>
        <dbReference type="ARBA" id="ARBA00022692"/>
    </source>
</evidence>